<dbReference type="Pfam" id="PF02457">
    <property type="entry name" value="DAC"/>
    <property type="match status" value="1"/>
</dbReference>
<dbReference type="InterPro" id="IPR036888">
    <property type="entry name" value="DNA_integrity_DisA_N_sf"/>
</dbReference>
<dbReference type="InterPro" id="IPR034701">
    <property type="entry name" value="CdaA"/>
</dbReference>
<evidence type="ECO:0000259" key="7">
    <source>
        <dbReference type="PROSITE" id="PS51794"/>
    </source>
</evidence>
<dbReference type="Gene3D" id="2.170.120.30">
    <property type="match status" value="1"/>
</dbReference>
<keyword evidence="3 6" id="KW-0548">Nucleotidyltransferase</keyword>
<dbReference type="EC" id="2.7.7.85" evidence="6"/>
<dbReference type="PANTHER" id="PTHR34185">
    <property type="entry name" value="DIADENYLATE CYCLASE"/>
    <property type="match status" value="1"/>
</dbReference>
<dbReference type="InterPro" id="IPR050338">
    <property type="entry name" value="DisA"/>
</dbReference>
<feature type="transmembrane region" description="Helical" evidence="6">
    <location>
        <begin position="268"/>
        <end position="286"/>
    </location>
</feature>
<evidence type="ECO:0000313" key="9">
    <source>
        <dbReference type="Proteomes" id="UP001165427"/>
    </source>
</evidence>
<reference evidence="8" key="1">
    <citation type="submission" date="2022-04" db="EMBL/GenBank/DDBJ databases">
        <title>Desulfatitalea alkaliphila sp. nov., a novel anaerobic sulfate-reducing bacterium isolated from terrestrial mud volcano, Taman Peninsula, Russia.</title>
        <authorList>
            <person name="Khomyakova M.A."/>
            <person name="Merkel A.Y."/>
            <person name="Slobodkin A.I."/>
        </authorList>
    </citation>
    <scope>NUCLEOTIDE SEQUENCE</scope>
    <source>
        <strain evidence="8">M08but</strain>
    </source>
</reference>
<accession>A0AA41R478</accession>
<dbReference type="RefSeq" id="WP_246911893.1">
    <property type="nucleotide sequence ID" value="NZ_JALJRB010000020.1"/>
</dbReference>
<evidence type="ECO:0000256" key="4">
    <source>
        <dbReference type="ARBA" id="ARBA00022741"/>
    </source>
</evidence>
<dbReference type="HAMAP" id="MF_01499">
    <property type="entry name" value="DacA"/>
    <property type="match status" value="1"/>
</dbReference>
<keyword evidence="6" id="KW-0472">Membrane</keyword>
<dbReference type="Gene3D" id="2.170.120.40">
    <property type="entry name" value="YbbR-like domain"/>
    <property type="match status" value="1"/>
</dbReference>
<keyword evidence="6" id="KW-0812">Transmembrane</keyword>
<keyword evidence="4 6" id="KW-0547">Nucleotide-binding</keyword>
<evidence type="ECO:0000256" key="6">
    <source>
        <dbReference type="HAMAP-Rule" id="MF_01499"/>
    </source>
</evidence>
<comment type="caution">
    <text evidence="6">Lacks conserved residue(s) required for the propagation of feature annotation.</text>
</comment>
<feature type="transmembrane region" description="Helical" evidence="6">
    <location>
        <begin position="31"/>
        <end position="51"/>
    </location>
</feature>
<dbReference type="SUPFAM" id="SSF143597">
    <property type="entry name" value="YojJ-like"/>
    <property type="match status" value="1"/>
</dbReference>
<comment type="similarity">
    <text evidence="6">Belongs to the adenylate cyclase family. DacA/CdaA subfamily.</text>
</comment>
<protein>
    <recommendedName>
        <fullName evidence="6">Diadenylate cyclase</fullName>
        <shortName evidence="6">DAC</shortName>
        <ecNumber evidence="6">2.7.7.85</ecNumber>
    </recommendedName>
    <alternativeName>
        <fullName evidence="6">Cyclic-di-AMP synthase</fullName>
        <shortName evidence="6">c-di-AMP synthase</shortName>
    </alternativeName>
</protein>
<gene>
    <name evidence="6" type="primary">dacA</name>
    <name evidence="8" type="ORF">MRX98_15860</name>
</gene>
<dbReference type="GO" id="GO:0106408">
    <property type="term" value="F:diadenylate cyclase activity"/>
    <property type="evidence" value="ECO:0007669"/>
    <property type="project" value="UniProtKB-EC"/>
</dbReference>
<dbReference type="PANTHER" id="PTHR34185:SF1">
    <property type="entry name" value="DIADENYLATE CYCLASE"/>
    <property type="match status" value="1"/>
</dbReference>
<dbReference type="InterPro" id="IPR012505">
    <property type="entry name" value="YbbR"/>
</dbReference>
<evidence type="ECO:0000256" key="2">
    <source>
        <dbReference type="ARBA" id="ARBA00022679"/>
    </source>
</evidence>
<evidence type="ECO:0000256" key="5">
    <source>
        <dbReference type="ARBA" id="ARBA00022840"/>
    </source>
</evidence>
<keyword evidence="9" id="KW-1185">Reference proteome</keyword>
<dbReference type="PROSITE" id="PS51794">
    <property type="entry name" value="DAC"/>
    <property type="match status" value="1"/>
</dbReference>
<dbReference type="Proteomes" id="UP001165427">
    <property type="component" value="Unassembled WGS sequence"/>
</dbReference>
<dbReference type="AlphaFoldDB" id="A0AA41R478"/>
<keyword evidence="5 6" id="KW-0067">ATP-binding</keyword>
<feature type="domain" description="DAC" evidence="7">
    <location>
        <begin position="83"/>
        <end position="240"/>
    </location>
</feature>
<evidence type="ECO:0000256" key="1">
    <source>
        <dbReference type="ARBA" id="ARBA00000877"/>
    </source>
</evidence>
<dbReference type="InterPro" id="IPR003390">
    <property type="entry name" value="DNA_integrity_scan_DisA_N"/>
</dbReference>
<feature type="transmembrane region" description="Helical" evidence="6">
    <location>
        <begin position="57"/>
        <end position="82"/>
    </location>
</feature>
<evidence type="ECO:0000313" key="8">
    <source>
        <dbReference type="EMBL" id="MCJ8502059.1"/>
    </source>
</evidence>
<evidence type="ECO:0000256" key="3">
    <source>
        <dbReference type="ARBA" id="ARBA00022695"/>
    </source>
</evidence>
<comment type="subunit">
    <text evidence="6">Probably a homodimer.</text>
</comment>
<name>A0AA41R478_9BACT</name>
<keyword evidence="6" id="KW-1003">Cell membrane</keyword>
<dbReference type="Pfam" id="PF07949">
    <property type="entry name" value="YbbR"/>
    <property type="match status" value="1"/>
</dbReference>
<dbReference type="GO" id="GO:0006171">
    <property type="term" value="P:cAMP biosynthetic process"/>
    <property type="evidence" value="ECO:0007669"/>
    <property type="project" value="InterPro"/>
</dbReference>
<dbReference type="Gene3D" id="3.40.1700.10">
    <property type="entry name" value="DNA integrity scanning protein, DisA, N-terminal domain"/>
    <property type="match status" value="1"/>
</dbReference>
<comment type="catalytic activity">
    <reaction evidence="1 6">
        <text>2 ATP = 3',3'-c-di-AMP + 2 diphosphate</text>
        <dbReference type="Rhea" id="RHEA:35655"/>
        <dbReference type="ChEBI" id="CHEBI:30616"/>
        <dbReference type="ChEBI" id="CHEBI:33019"/>
        <dbReference type="ChEBI" id="CHEBI:71500"/>
        <dbReference type="EC" id="2.7.7.85"/>
    </reaction>
</comment>
<comment type="function">
    <text evidence="6">Catalyzes the condensation of 2 ATP molecules into cyclic di-AMP (c-di-AMP), a second messenger used to regulate differing processes in different bacteria.</text>
</comment>
<dbReference type="GO" id="GO:0004016">
    <property type="term" value="F:adenylate cyclase activity"/>
    <property type="evidence" value="ECO:0007669"/>
    <property type="project" value="UniProtKB-UniRule"/>
</dbReference>
<comment type="caution">
    <text evidence="8">The sequence shown here is derived from an EMBL/GenBank/DDBJ whole genome shotgun (WGS) entry which is preliminary data.</text>
</comment>
<sequence>MNTLLSLLGTLRWQDVVDVLLNSYILFRFYVLFRGTVVLRVLAGIALLWVFQRLAVGMGLIVTSWAMQGIIAGAALIIIIVFRNELRNVLQAKNLRALLWGFPQQHVATPVEAIIEGVYDLARKRIGALIVLPGRENVHELIQGGVQWDGKVSKEMLLSIFWNGNPVHDGAAVLEGNRVTRVGGILPLSLRDDLPRQYGTRHRAAAGLAEQSDALVIVVSEERGRVVAAKNSRFIPIDDNLSLKRQLTEHLGAARDSSKGRLHESRKLTVAAAVCLLCMAGIWFSFARGMETLVSVEVPLEYLNRDPRMQIMSTSVNSVRLHLSGSNALISSLRPYQVKAKLDLGKAVSGVNTFTLSEENIVLPPGLWLSRIEPPEVRVALDMPINKDLPVQVDWVGTLPSGLLLESVTVTPAKITVAGAQRTLAQISTIYTEKVRLDDLAASGQLTAVLTLNGASVRLVEAGRDRVEVRYTIRRRTP</sequence>
<dbReference type="GO" id="GO:0005524">
    <property type="term" value="F:ATP binding"/>
    <property type="evidence" value="ECO:0007669"/>
    <property type="project" value="UniProtKB-UniRule"/>
</dbReference>
<dbReference type="EMBL" id="JALJRB010000020">
    <property type="protein sequence ID" value="MCJ8502059.1"/>
    <property type="molecule type" value="Genomic_DNA"/>
</dbReference>
<proteinExistence type="inferred from homology"/>
<keyword evidence="2 6" id="KW-0808">Transferase</keyword>
<keyword evidence="6" id="KW-1133">Transmembrane helix</keyword>
<organism evidence="8 9">
    <name type="scientific">Desulfatitalea alkaliphila</name>
    <dbReference type="NCBI Taxonomy" id="2929485"/>
    <lineage>
        <taxon>Bacteria</taxon>
        <taxon>Pseudomonadati</taxon>
        <taxon>Thermodesulfobacteriota</taxon>
        <taxon>Desulfobacteria</taxon>
        <taxon>Desulfobacterales</taxon>
        <taxon>Desulfosarcinaceae</taxon>
        <taxon>Desulfatitalea</taxon>
    </lineage>
</organism>